<dbReference type="EMBL" id="CP011021">
    <property type="protein sequence ID" value="AKA49868.1"/>
    <property type="molecule type" value="Genomic_DNA"/>
</dbReference>
<feature type="domain" description="Flavodoxin-like fold" evidence="1">
    <location>
        <begin position="3"/>
        <end position="190"/>
    </location>
</feature>
<dbReference type="Pfam" id="PF02525">
    <property type="entry name" value="Flavodoxin_2"/>
    <property type="match status" value="1"/>
</dbReference>
<dbReference type="KEGG" id="mgb:VO56_01115"/>
<dbReference type="InterPro" id="IPR029039">
    <property type="entry name" value="Flavoprotein-like_sf"/>
</dbReference>
<evidence type="ECO:0000259" key="1">
    <source>
        <dbReference type="Pfam" id="PF02525"/>
    </source>
</evidence>
<organism evidence="3">
    <name type="scientific">Mycoplasmopsis gallinacea</name>
    <dbReference type="NCBI Taxonomy" id="29556"/>
    <lineage>
        <taxon>Bacteria</taxon>
        <taxon>Bacillati</taxon>
        <taxon>Mycoplasmatota</taxon>
        <taxon>Mycoplasmoidales</taxon>
        <taxon>Metamycoplasmataceae</taxon>
        <taxon>Mycoplasmopsis</taxon>
    </lineage>
</organism>
<name>A0A0D5ZIW7_9BACT</name>
<accession>A0A0D5ZIW7</accession>
<dbReference type="NCBIfam" id="NF002370">
    <property type="entry name" value="PRK01355.1"/>
    <property type="match status" value="1"/>
</dbReference>
<dbReference type="InterPro" id="IPR050104">
    <property type="entry name" value="FMN-dep_NADH:Q_OxRdtase_AzoR1"/>
</dbReference>
<dbReference type="PANTHER" id="PTHR43741:SF4">
    <property type="entry name" value="FMN-DEPENDENT NADH:QUINONE OXIDOREDUCTASE"/>
    <property type="match status" value="1"/>
</dbReference>
<dbReference type="PANTHER" id="PTHR43741">
    <property type="entry name" value="FMN-DEPENDENT NADH-AZOREDUCTASE 1"/>
    <property type="match status" value="1"/>
</dbReference>
<gene>
    <name evidence="2" type="ORF">VO56_01115</name>
</gene>
<dbReference type="Proteomes" id="UP000032722">
    <property type="component" value="Chromosome"/>
</dbReference>
<reference evidence="2 3" key="1">
    <citation type="journal article" date="2015" name="Genome Announc.">
        <title>Complete Genome Sequence of Mycoplasma meleagridis, a Possible Emerging Pathogen in Chickens.</title>
        <authorList>
            <person name="Abolnik C."/>
        </authorList>
    </citation>
    <scope>NUCLEOTIDE SEQUENCE [LARGE SCALE GENOMIC DNA]</scope>
    <source>
        <strain evidence="2 3">B2096 8B</strain>
    </source>
</reference>
<dbReference type="AlphaFoldDB" id="A0A0D5ZIW7"/>
<protein>
    <recommendedName>
        <fullName evidence="1">Flavodoxin-like fold domain-containing protein</fullName>
    </recommendedName>
</protein>
<proteinExistence type="predicted"/>
<dbReference type="SUPFAM" id="SSF52218">
    <property type="entry name" value="Flavoproteins"/>
    <property type="match status" value="1"/>
</dbReference>
<dbReference type="InterPro" id="IPR003680">
    <property type="entry name" value="Flavodoxin_fold"/>
</dbReference>
<evidence type="ECO:0000313" key="3">
    <source>
        <dbReference type="Proteomes" id="UP000032722"/>
    </source>
</evidence>
<dbReference type="Gene3D" id="3.40.50.360">
    <property type="match status" value="1"/>
</dbReference>
<evidence type="ECO:0000313" key="2">
    <source>
        <dbReference type="EMBL" id="AKA49868.1"/>
    </source>
</evidence>
<dbReference type="HOGENOM" id="CLU_088964_2_0_14"/>
<dbReference type="PATRIC" id="fig|29556.3.peg.225"/>
<sequence>MQKILFLNGLISKNKTSISNQFMNYIKKEYLRKSGKSQITEIDLNDTHVDTILNSNNAHNYYNLVDSLKWINLLRETDKLIIFTPEINFSPSPVVKNFLDSILVAKETFNYSDFSNSQNKGNLTHLDVLIITTRGSKKAWYKWSSARNWIKQIWKFLRVKKVLTLEINGLNLEKNKKLSDKELINKYQKKIDKIINKFKR</sequence>